<dbReference type="RefSeq" id="WP_239145373.1">
    <property type="nucleotide sequence ID" value="NZ_BAAAQE010000034.1"/>
</dbReference>
<evidence type="ECO:0008006" key="3">
    <source>
        <dbReference type="Google" id="ProtNLM"/>
    </source>
</evidence>
<comment type="caution">
    <text evidence="1">The sequence shown here is derived from an EMBL/GenBank/DDBJ whole genome shotgun (WGS) entry which is preliminary data.</text>
</comment>
<dbReference type="SUPFAM" id="SSF54593">
    <property type="entry name" value="Glyoxalase/Bleomycin resistance protein/Dihydroxybiphenyl dioxygenase"/>
    <property type="match status" value="1"/>
</dbReference>
<dbReference type="InterPro" id="IPR029068">
    <property type="entry name" value="Glyas_Bleomycin-R_OHBP_Dase"/>
</dbReference>
<gene>
    <name evidence="1" type="ORF">Aco03nite_047350</name>
</gene>
<dbReference type="EMBL" id="BOMG01000057">
    <property type="protein sequence ID" value="GID56331.1"/>
    <property type="molecule type" value="Genomic_DNA"/>
</dbReference>
<dbReference type="Gene3D" id="3.10.180.10">
    <property type="entry name" value="2,3-Dihydroxybiphenyl 1,2-Dioxygenase, domain 1"/>
    <property type="match status" value="1"/>
</dbReference>
<name>A0ABQ3XCV6_9ACTN</name>
<organism evidence="1 2">
    <name type="scientific">Actinoplanes couchii</name>
    <dbReference type="NCBI Taxonomy" id="403638"/>
    <lineage>
        <taxon>Bacteria</taxon>
        <taxon>Bacillati</taxon>
        <taxon>Actinomycetota</taxon>
        <taxon>Actinomycetes</taxon>
        <taxon>Micromonosporales</taxon>
        <taxon>Micromonosporaceae</taxon>
        <taxon>Actinoplanes</taxon>
    </lineage>
</organism>
<dbReference type="Proteomes" id="UP000612282">
    <property type="component" value="Unassembled WGS sequence"/>
</dbReference>
<proteinExistence type="predicted"/>
<evidence type="ECO:0000313" key="2">
    <source>
        <dbReference type="Proteomes" id="UP000612282"/>
    </source>
</evidence>
<evidence type="ECO:0000313" key="1">
    <source>
        <dbReference type="EMBL" id="GID56331.1"/>
    </source>
</evidence>
<reference evidence="1 2" key="1">
    <citation type="submission" date="2021-01" db="EMBL/GenBank/DDBJ databases">
        <title>Whole genome shotgun sequence of Actinoplanes couchii NBRC 106145.</title>
        <authorList>
            <person name="Komaki H."/>
            <person name="Tamura T."/>
        </authorList>
    </citation>
    <scope>NUCLEOTIDE SEQUENCE [LARGE SCALE GENOMIC DNA]</scope>
    <source>
        <strain evidence="1 2">NBRC 106145</strain>
    </source>
</reference>
<protein>
    <recommendedName>
        <fullName evidence="3">Glyoxalase/bleomycin resistance protein/dioxygenase</fullName>
    </recommendedName>
</protein>
<sequence length="252" mass="27502">MSDVTVVPLLHCTDEARTLEFWQALGFRLTWEQHRPYLYLAFETTGFGLHYGAAPDGLDPAREHTGGCMVLVDAVAPYHAAYTAAMRTAYGKVLSQGLPRITRYRAGQSRFTVMDPNGNSIIFIQRDEPQPEYGGSKQLTGLAKVIDNARVLREFKTDDLAAYRALDSGLRRHEAAATDVQRATALAALVELSTVLDLAGRVPEWGARLREITLTAAERDQVRAYVAASELLTPWLSPLPDGGSTGGSPAAE</sequence>
<accession>A0ABQ3XCV6</accession>
<keyword evidence="2" id="KW-1185">Reference proteome</keyword>